<evidence type="ECO:0000313" key="2">
    <source>
        <dbReference type="EMBL" id="BCB84844.1"/>
    </source>
</evidence>
<sequence>MQSAHKHLDKRFDQRVFGGQTGQLGEDLVRVPLPQFDTCPLHHGIDTLRVPPRAYLGSPIAGYSGQRLPAPQRQRLSDQPSPIEVVQPSAVTRRLKQQPKPMPIYPFLFHPQQVATRLAGQPCGRRRLRIYL</sequence>
<dbReference type="Proteomes" id="UP000503011">
    <property type="component" value="Chromosome"/>
</dbReference>
<dbReference type="EMBL" id="AP022871">
    <property type="protein sequence ID" value="BCB84844.1"/>
    <property type="molecule type" value="Genomic_DNA"/>
</dbReference>
<reference evidence="2 3" key="2">
    <citation type="submission" date="2020-03" db="EMBL/GenBank/DDBJ databases">
        <authorList>
            <person name="Ichikawa N."/>
            <person name="Kimura A."/>
            <person name="Kitahashi Y."/>
            <person name="Uohara A."/>
        </authorList>
    </citation>
    <scope>NUCLEOTIDE SEQUENCE [LARGE SCALE GENOMIC DNA]</scope>
    <source>
        <strain evidence="2 3">NBRC 105367</strain>
    </source>
</reference>
<dbReference type="AlphaFoldDB" id="A0A6F8YFD1"/>
<evidence type="ECO:0000256" key="1">
    <source>
        <dbReference type="SAM" id="MobiDB-lite"/>
    </source>
</evidence>
<feature type="region of interest" description="Disordered" evidence="1">
    <location>
        <begin position="61"/>
        <end position="81"/>
    </location>
</feature>
<accession>A0A6F8YFD1</accession>
<gene>
    <name evidence="2" type="ORF">Psuf_021570</name>
</gene>
<proteinExistence type="predicted"/>
<dbReference type="KEGG" id="psuu:Psuf_021570"/>
<organism evidence="2 3">
    <name type="scientific">Phytohabitans suffuscus</name>
    <dbReference type="NCBI Taxonomy" id="624315"/>
    <lineage>
        <taxon>Bacteria</taxon>
        <taxon>Bacillati</taxon>
        <taxon>Actinomycetota</taxon>
        <taxon>Actinomycetes</taxon>
        <taxon>Micromonosporales</taxon>
        <taxon>Micromonosporaceae</taxon>
    </lineage>
</organism>
<name>A0A6F8YFD1_9ACTN</name>
<keyword evidence="3" id="KW-1185">Reference proteome</keyword>
<evidence type="ECO:0000313" key="3">
    <source>
        <dbReference type="Proteomes" id="UP000503011"/>
    </source>
</evidence>
<reference evidence="2 3" key="1">
    <citation type="submission" date="2020-03" db="EMBL/GenBank/DDBJ databases">
        <title>Whole genome shotgun sequence of Phytohabitans suffuscus NBRC 105367.</title>
        <authorList>
            <person name="Komaki H."/>
            <person name="Tamura T."/>
        </authorList>
    </citation>
    <scope>NUCLEOTIDE SEQUENCE [LARGE SCALE GENOMIC DNA]</scope>
    <source>
        <strain evidence="2 3">NBRC 105367</strain>
    </source>
</reference>
<protein>
    <submittedName>
        <fullName evidence="2">Uncharacterized protein</fullName>
    </submittedName>
</protein>